<organism evidence="2 3">
    <name type="scientific">Dendrobium catenatum</name>
    <dbReference type="NCBI Taxonomy" id="906689"/>
    <lineage>
        <taxon>Eukaryota</taxon>
        <taxon>Viridiplantae</taxon>
        <taxon>Streptophyta</taxon>
        <taxon>Embryophyta</taxon>
        <taxon>Tracheophyta</taxon>
        <taxon>Spermatophyta</taxon>
        <taxon>Magnoliopsida</taxon>
        <taxon>Liliopsida</taxon>
        <taxon>Asparagales</taxon>
        <taxon>Orchidaceae</taxon>
        <taxon>Epidendroideae</taxon>
        <taxon>Malaxideae</taxon>
        <taxon>Dendrobiinae</taxon>
        <taxon>Dendrobium</taxon>
    </lineage>
</organism>
<dbReference type="PANTHER" id="PTHR45786">
    <property type="entry name" value="DNA BINDING PROTEIN-LIKE"/>
    <property type="match status" value="1"/>
</dbReference>
<keyword evidence="2" id="KW-0378">Hydrolase</keyword>
<sequence length="876" mass="102801">MHLLQEPRICCYCNAKKFQYEPPTFCCYNGEVLLATTDVPEQLFELFTSSSSESKEFRSKIRAYNSIFSFTSFGAHIDKDLANSRQGVYTFRAQGQIYHSLPPIGKGTNGPCYFQLYIYDTDAETSNRMNAIENFEISITSDVRLDQRVYNSPTMSQVAAIWIEGNNTTGVVERDIVLTSHSGTYRRIKHYFGCYDPLQYPILFPNGEVYYQILIYISKFTGIQKSSKERVSCREYYSYKLQIRENIKSIILYAGRLLHQYVVDMYVKIETSRLDFFRKNQHTIRSELYKGIIDSVAAGETLSNNVGQKIILPPSFIGGPRDMRRRYLDAMALVQRFGKLDLFITITCNPDWQEIQHELQPGQSAQDRPDLTTRIFRAKLQDLKDQLFKKSVFGGVAAYVYVIEFQKRGLPHAHFLIILKTGFKISTPIQFDRIVSAELPDPLNYKRLHELVVKHMMHGPCGFLKKNNFCMKKGLCKNKYPRSFSSHTIIGEDSYPIYRRRNDGQQVKVRNCILDNRWVVPYNPYLLSRYNCHINVEICSGIKAVKYIYKYIYKGNNFDEIQHYQDGRWVSAQEALWRIFEFDLNEMYPSVCNLQLHLEEKQPIYYKDNQNLLDILKINIKKKTMLTEFFNLNEIDSEARKYLYREIPEKYVWDKTKKSWKRRQKYEQIGRINTTNPTDGERYYLRILLNHVYGPTSFSDLLHVNGIHCSTFKEAAEKHGLLEMDNYITECLNDASVYQMPYAFRQLFVVILIYCEPTNVRQLWIDYYKDLSQDYQNNSMITDEECMVKTLSDIKLCLERMGSSLDEYDLPKMPIIENDSIESNVDLHNKEVIEEINVVSTIEDINSIHYLNVDQRIAYDEIIKHVSTNQNDMFFY</sequence>
<reference evidence="2 3" key="1">
    <citation type="journal article" date="2016" name="Sci. Rep.">
        <title>The Dendrobium catenatum Lindl. genome sequence provides insights into polysaccharide synthase, floral development and adaptive evolution.</title>
        <authorList>
            <person name="Zhang G.Q."/>
            <person name="Xu Q."/>
            <person name="Bian C."/>
            <person name="Tsai W.C."/>
            <person name="Yeh C.M."/>
            <person name="Liu K.W."/>
            <person name="Yoshida K."/>
            <person name="Zhang L.S."/>
            <person name="Chang S.B."/>
            <person name="Chen F."/>
            <person name="Shi Y."/>
            <person name="Su Y.Y."/>
            <person name="Zhang Y.Q."/>
            <person name="Chen L.J."/>
            <person name="Yin Y."/>
            <person name="Lin M."/>
            <person name="Huang H."/>
            <person name="Deng H."/>
            <person name="Wang Z.W."/>
            <person name="Zhu S.L."/>
            <person name="Zhao X."/>
            <person name="Deng C."/>
            <person name="Niu S.C."/>
            <person name="Huang J."/>
            <person name="Wang M."/>
            <person name="Liu G.H."/>
            <person name="Yang H.J."/>
            <person name="Xiao X.J."/>
            <person name="Hsiao Y.Y."/>
            <person name="Wu W.L."/>
            <person name="Chen Y.Y."/>
            <person name="Mitsuda N."/>
            <person name="Ohme-Takagi M."/>
            <person name="Luo Y.B."/>
            <person name="Van de Peer Y."/>
            <person name="Liu Z.J."/>
        </authorList>
    </citation>
    <scope>NUCLEOTIDE SEQUENCE [LARGE SCALE GENOMIC DNA]</scope>
    <source>
        <tissue evidence="2">The whole plant</tissue>
    </source>
</reference>
<dbReference type="Pfam" id="PF14214">
    <property type="entry name" value="Helitron_like_N"/>
    <property type="match status" value="1"/>
</dbReference>
<gene>
    <name evidence="2" type="ORF">MA16_Dca001152</name>
</gene>
<reference evidence="2 3" key="2">
    <citation type="journal article" date="2017" name="Nature">
        <title>The Apostasia genome and the evolution of orchids.</title>
        <authorList>
            <person name="Zhang G.Q."/>
            <person name="Liu K.W."/>
            <person name="Li Z."/>
            <person name="Lohaus R."/>
            <person name="Hsiao Y.Y."/>
            <person name="Niu S.C."/>
            <person name="Wang J.Y."/>
            <person name="Lin Y.C."/>
            <person name="Xu Q."/>
            <person name="Chen L.J."/>
            <person name="Yoshida K."/>
            <person name="Fujiwara S."/>
            <person name="Wang Z.W."/>
            <person name="Zhang Y.Q."/>
            <person name="Mitsuda N."/>
            <person name="Wang M."/>
            <person name="Liu G.H."/>
            <person name="Pecoraro L."/>
            <person name="Huang H.X."/>
            <person name="Xiao X.J."/>
            <person name="Lin M."/>
            <person name="Wu X.Y."/>
            <person name="Wu W.L."/>
            <person name="Chen Y.Y."/>
            <person name="Chang S.B."/>
            <person name="Sakamoto S."/>
            <person name="Ohme-Takagi M."/>
            <person name="Yagi M."/>
            <person name="Zeng S.J."/>
            <person name="Shen C.Y."/>
            <person name="Yeh C.M."/>
            <person name="Luo Y.B."/>
            <person name="Tsai W.C."/>
            <person name="Van de Peer Y."/>
            <person name="Liu Z.J."/>
        </authorList>
    </citation>
    <scope>NUCLEOTIDE SEQUENCE [LARGE SCALE GENOMIC DNA]</scope>
    <source>
        <tissue evidence="2">The whole plant</tissue>
    </source>
</reference>
<dbReference type="PANTHER" id="PTHR45786:SF74">
    <property type="entry name" value="ATP-DEPENDENT DNA HELICASE"/>
    <property type="match status" value="1"/>
</dbReference>
<keyword evidence="3" id="KW-1185">Reference proteome</keyword>
<evidence type="ECO:0000313" key="2">
    <source>
        <dbReference type="EMBL" id="PKU76548.1"/>
    </source>
</evidence>
<proteinExistence type="predicted"/>
<dbReference type="Proteomes" id="UP000233837">
    <property type="component" value="Unassembled WGS sequence"/>
</dbReference>
<dbReference type="AlphaFoldDB" id="A0A2I0WLM1"/>
<dbReference type="STRING" id="906689.A0A2I0WLM1"/>
<keyword evidence="2" id="KW-0067">ATP-binding</keyword>
<dbReference type="InterPro" id="IPR025476">
    <property type="entry name" value="Helitron_helicase-like"/>
</dbReference>
<evidence type="ECO:0000259" key="1">
    <source>
        <dbReference type="Pfam" id="PF14214"/>
    </source>
</evidence>
<keyword evidence="2" id="KW-0347">Helicase</keyword>
<dbReference type="EMBL" id="KZ502537">
    <property type="protein sequence ID" value="PKU76548.1"/>
    <property type="molecule type" value="Genomic_DNA"/>
</dbReference>
<protein>
    <submittedName>
        <fullName evidence="2">ATP-dependent DNA helicase PIF1</fullName>
    </submittedName>
</protein>
<dbReference type="GO" id="GO:0004386">
    <property type="term" value="F:helicase activity"/>
    <property type="evidence" value="ECO:0007669"/>
    <property type="project" value="UniProtKB-KW"/>
</dbReference>
<keyword evidence="2" id="KW-0547">Nucleotide-binding</keyword>
<evidence type="ECO:0000313" key="3">
    <source>
        <dbReference type="Proteomes" id="UP000233837"/>
    </source>
</evidence>
<accession>A0A2I0WLM1</accession>
<name>A0A2I0WLM1_9ASPA</name>
<feature type="domain" description="Helitron helicase-like" evidence="1">
    <location>
        <begin position="236"/>
        <end position="417"/>
    </location>
</feature>